<organism evidence="1 2">
    <name type="scientific">Trifolium medium</name>
    <dbReference type="NCBI Taxonomy" id="97028"/>
    <lineage>
        <taxon>Eukaryota</taxon>
        <taxon>Viridiplantae</taxon>
        <taxon>Streptophyta</taxon>
        <taxon>Embryophyta</taxon>
        <taxon>Tracheophyta</taxon>
        <taxon>Spermatophyta</taxon>
        <taxon>Magnoliopsida</taxon>
        <taxon>eudicotyledons</taxon>
        <taxon>Gunneridae</taxon>
        <taxon>Pentapetalae</taxon>
        <taxon>rosids</taxon>
        <taxon>fabids</taxon>
        <taxon>Fabales</taxon>
        <taxon>Fabaceae</taxon>
        <taxon>Papilionoideae</taxon>
        <taxon>50 kb inversion clade</taxon>
        <taxon>NPAAA clade</taxon>
        <taxon>Hologalegina</taxon>
        <taxon>IRL clade</taxon>
        <taxon>Trifolieae</taxon>
        <taxon>Trifolium</taxon>
    </lineage>
</organism>
<name>A0A392TJN2_9FABA</name>
<keyword evidence="2" id="KW-1185">Reference proteome</keyword>
<sequence>MLLVRRESSLSLAESRRVSPSLAKIRERFCLVSPEARQLSL</sequence>
<evidence type="ECO:0000313" key="1">
    <source>
        <dbReference type="EMBL" id="MCI60804.1"/>
    </source>
</evidence>
<protein>
    <submittedName>
        <fullName evidence="1">Uncharacterized protein</fullName>
    </submittedName>
</protein>
<dbReference type="AlphaFoldDB" id="A0A392TJN2"/>
<reference evidence="1 2" key="1">
    <citation type="journal article" date="2018" name="Front. Plant Sci.">
        <title>Red Clover (Trifolium pratense) and Zigzag Clover (T. medium) - A Picture of Genomic Similarities and Differences.</title>
        <authorList>
            <person name="Dluhosova J."/>
            <person name="Istvanek J."/>
            <person name="Nedelnik J."/>
            <person name="Repkova J."/>
        </authorList>
    </citation>
    <scope>NUCLEOTIDE SEQUENCE [LARGE SCALE GENOMIC DNA]</scope>
    <source>
        <strain evidence="2">cv. 10/8</strain>
        <tissue evidence="1">Leaf</tissue>
    </source>
</reference>
<accession>A0A392TJN2</accession>
<evidence type="ECO:0000313" key="2">
    <source>
        <dbReference type="Proteomes" id="UP000265520"/>
    </source>
</evidence>
<comment type="caution">
    <text evidence="1">The sequence shown here is derived from an EMBL/GenBank/DDBJ whole genome shotgun (WGS) entry which is preliminary data.</text>
</comment>
<dbReference type="Proteomes" id="UP000265520">
    <property type="component" value="Unassembled WGS sequence"/>
</dbReference>
<feature type="non-terminal residue" evidence="1">
    <location>
        <position position="41"/>
    </location>
</feature>
<dbReference type="EMBL" id="LXQA010588384">
    <property type="protein sequence ID" value="MCI60804.1"/>
    <property type="molecule type" value="Genomic_DNA"/>
</dbReference>
<proteinExistence type="predicted"/>